<dbReference type="SMART" id="SM00220">
    <property type="entry name" value="S_TKc"/>
    <property type="match status" value="1"/>
</dbReference>
<dbReference type="InterPro" id="IPR014729">
    <property type="entry name" value="Rossmann-like_a/b/a_fold"/>
</dbReference>
<accession>A0A835U3F1</accession>
<dbReference type="Gene3D" id="3.30.200.20">
    <property type="entry name" value="Phosphorylase Kinase, domain 1"/>
    <property type="match status" value="1"/>
</dbReference>
<dbReference type="PANTHER" id="PTHR47987:SF5">
    <property type="entry name" value="PROTEIN KINASE DOMAIN-CONTAINING PROTEIN"/>
    <property type="match status" value="1"/>
</dbReference>
<dbReference type="InterPro" id="IPR011009">
    <property type="entry name" value="Kinase-like_dom_sf"/>
</dbReference>
<evidence type="ECO:0000313" key="2">
    <source>
        <dbReference type="EMBL" id="KAG0447398.1"/>
    </source>
</evidence>
<proteinExistence type="predicted"/>
<dbReference type="Pfam" id="PF00582">
    <property type="entry name" value="Usp"/>
    <property type="match status" value="1"/>
</dbReference>
<comment type="caution">
    <text evidence="2">The sequence shown here is derived from an EMBL/GenBank/DDBJ whole genome shotgun (WGS) entry which is preliminary data.</text>
</comment>
<dbReference type="CDD" id="cd00293">
    <property type="entry name" value="USP-like"/>
    <property type="match status" value="1"/>
</dbReference>
<dbReference type="OrthoDB" id="654677at2759"/>
<feature type="domain" description="Protein kinase" evidence="1">
    <location>
        <begin position="390"/>
        <end position="672"/>
    </location>
</feature>
<name>A0A835U3F1_VANPL</name>
<dbReference type="InterPro" id="IPR046958">
    <property type="entry name" value="RBK1/2/STUNTED"/>
</dbReference>
<dbReference type="FunFam" id="1.10.510.10:FF:000284">
    <property type="entry name" value="Putative receptor-like serine/threonine-protein kinase"/>
    <property type="match status" value="1"/>
</dbReference>
<reference evidence="2 3" key="1">
    <citation type="journal article" date="2020" name="Nat. Food">
        <title>A phased Vanilla planifolia genome enables genetic improvement of flavour and production.</title>
        <authorList>
            <person name="Hasing T."/>
            <person name="Tang H."/>
            <person name="Brym M."/>
            <person name="Khazi F."/>
            <person name="Huang T."/>
            <person name="Chambers A.H."/>
        </authorList>
    </citation>
    <scope>NUCLEOTIDE SEQUENCE [LARGE SCALE GENOMIC DNA]</scope>
    <source>
        <tissue evidence="2">Leaf</tissue>
    </source>
</reference>
<dbReference type="Proteomes" id="UP000639772">
    <property type="component" value="Unassembled WGS sequence"/>
</dbReference>
<protein>
    <recommendedName>
        <fullName evidence="1">Protein kinase domain-containing protein</fullName>
    </recommendedName>
</protein>
<dbReference type="Pfam" id="PF00069">
    <property type="entry name" value="Pkinase"/>
    <property type="match status" value="1"/>
</dbReference>
<dbReference type="SUPFAM" id="SSF56112">
    <property type="entry name" value="Protein kinase-like (PK-like)"/>
    <property type="match status" value="1"/>
</dbReference>
<dbReference type="Gene3D" id="3.40.50.620">
    <property type="entry name" value="HUPs"/>
    <property type="match status" value="1"/>
</dbReference>
<organism evidence="2 3">
    <name type="scientific">Vanilla planifolia</name>
    <name type="common">Vanilla</name>
    <dbReference type="NCBI Taxonomy" id="51239"/>
    <lineage>
        <taxon>Eukaryota</taxon>
        <taxon>Viridiplantae</taxon>
        <taxon>Streptophyta</taxon>
        <taxon>Embryophyta</taxon>
        <taxon>Tracheophyta</taxon>
        <taxon>Spermatophyta</taxon>
        <taxon>Magnoliopsida</taxon>
        <taxon>Liliopsida</taxon>
        <taxon>Asparagales</taxon>
        <taxon>Orchidaceae</taxon>
        <taxon>Vanilloideae</taxon>
        <taxon>Vanilleae</taxon>
        <taxon>Vanilla</taxon>
    </lineage>
</organism>
<dbReference type="InterPro" id="IPR006016">
    <property type="entry name" value="UspA"/>
</dbReference>
<dbReference type="FunFam" id="3.30.200.20:FF:000268">
    <property type="entry name" value="probable receptor-like serine/threonine-protein kinase At5g57670"/>
    <property type="match status" value="1"/>
</dbReference>
<dbReference type="EMBL" id="JADCNM010000464">
    <property type="protein sequence ID" value="KAG0447398.1"/>
    <property type="molecule type" value="Genomic_DNA"/>
</dbReference>
<gene>
    <name evidence="2" type="ORF">HPP92_028338</name>
</gene>
<dbReference type="PROSITE" id="PS50011">
    <property type="entry name" value="PROTEIN_KINASE_DOM"/>
    <property type="match status" value="1"/>
</dbReference>
<sequence length="751" mass="82264">MKSNEEETKRPAGENAGEAGKTIVVGMKMDAEGKELLTWALVKVAHAGDRVIAVLVLPSAAEVADSEGLPSSLISLMKDFDALLSIYKGFCDLKQIDLKLKVRRGNSVRRILVEEASSVSCSKVVVGVNKNLIGSLSTYIAKYCVKKLPPGCMVLAVGNGKIMFQKESNGVKSVDDAPPRSDSMSFSKVNAVAEPGNNTSLTSPCLQHLHTEIAICHINDGNETKISISSNSFETIEEAAFNSPCNSFAGRNDTSSVAENEKTLAAIPEEGQGSPFGFVSILMGESLLGRQRFSLLRQSFLYKGKATLLRSKSSVYQWAMRIPIWNTVSSFVHPYSKDPKSDEPAKFDFKYNFNDNDKKLFKELLSLKDKYSSVCRLFSYEELLQGTSNYSPDNIIGKGGSGMVYKACQYNGKELAVNILKPSPDVLKDFISEIEIITKLQHKNITSLYGFCFEENTLVLVYDLLSKGSLDDNLHGLKGIKNELGWAKRFKIALGVAEALDYLHSDGEKKSVIHRDVKSSNILLSDEFEPQLSDFGLAQWASSSNQFIENMDCGDLAGTVGYLAPEYFIYGRIDEKIDIYAFGVVLLELISGRRPVSTGCTKGEENLANWAKPILVSGKFEQLVDPLLGDNYVAEEMERLCLAAGLCIRYSYQSRPTAALVLQLLRGESDVVACARSDLSAPTRTASDDLDYDSILLTSNIQSHIDLALLDVEDDALSSSSVDEAVSFTAGHTALEDYLKARCKSRSPSLD</sequence>
<dbReference type="Gene3D" id="1.10.510.10">
    <property type="entry name" value="Transferase(Phosphotransferase) domain 1"/>
    <property type="match status" value="1"/>
</dbReference>
<evidence type="ECO:0000313" key="3">
    <source>
        <dbReference type="Proteomes" id="UP000639772"/>
    </source>
</evidence>
<dbReference type="InterPro" id="IPR008271">
    <property type="entry name" value="Ser/Thr_kinase_AS"/>
</dbReference>
<dbReference type="PROSITE" id="PS00108">
    <property type="entry name" value="PROTEIN_KINASE_ST"/>
    <property type="match status" value="1"/>
</dbReference>
<dbReference type="InterPro" id="IPR000719">
    <property type="entry name" value="Prot_kinase_dom"/>
</dbReference>
<dbReference type="AlphaFoldDB" id="A0A835U3F1"/>
<dbReference type="GO" id="GO:0005524">
    <property type="term" value="F:ATP binding"/>
    <property type="evidence" value="ECO:0007669"/>
    <property type="project" value="InterPro"/>
</dbReference>
<dbReference type="SUPFAM" id="SSF52402">
    <property type="entry name" value="Adenine nucleotide alpha hydrolases-like"/>
    <property type="match status" value="1"/>
</dbReference>
<dbReference type="PANTHER" id="PTHR47987">
    <property type="entry name" value="OS08G0249100 PROTEIN"/>
    <property type="match status" value="1"/>
</dbReference>
<dbReference type="GO" id="GO:0004672">
    <property type="term" value="F:protein kinase activity"/>
    <property type="evidence" value="ECO:0007669"/>
    <property type="project" value="InterPro"/>
</dbReference>
<evidence type="ECO:0000259" key="1">
    <source>
        <dbReference type="PROSITE" id="PS50011"/>
    </source>
</evidence>